<dbReference type="Pfam" id="PF00069">
    <property type="entry name" value="Pkinase"/>
    <property type="match status" value="1"/>
</dbReference>
<dbReference type="SMART" id="SM01260">
    <property type="entry name" value="LANC_like"/>
    <property type="match status" value="1"/>
</dbReference>
<evidence type="ECO:0000256" key="2">
    <source>
        <dbReference type="ARBA" id="ARBA00022527"/>
    </source>
</evidence>
<dbReference type="Pfam" id="PF25816">
    <property type="entry name" value="RamC_N"/>
    <property type="match status" value="1"/>
</dbReference>
<dbReference type="GO" id="GO:0005524">
    <property type="term" value="F:ATP binding"/>
    <property type="evidence" value="ECO:0007669"/>
    <property type="project" value="UniProtKB-KW"/>
</dbReference>
<proteinExistence type="predicted"/>
<dbReference type="GO" id="GO:0031179">
    <property type="term" value="P:peptide modification"/>
    <property type="evidence" value="ECO:0007669"/>
    <property type="project" value="InterPro"/>
</dbReference>
<keyword evidence="6" id="KW-0067">ATP-binding</keyword>
<evidence type="ECO:0000313" key="8">
    <source>
        <dbReference type="EMBL" id="MBA2892268.1"/>
    </source>
</evidence>
<dbReference type="Gene3D" id="1.50.10.20">
    <property type="match status" value="2"/>
</dbReference>
<dbReference type="PANTHER" id="PTHR43289:SF6">
    <property type="entry name" value="SERINE_THREONINE-PROTEIN KINASE NEKL-3"/>
    <property type="match status" value="1"/>
</dbReference>
<organism evidence="8 9">
    <name type="scientific">Nonomuraea soli</name>
    <dbReference type="NCBI Taxonomy" id="1032476"/>
    <lineage>
        <taxon>Bacteria</taxon>
        <taxon>Bacillati</taxon>
        <taxon>Actinomycetota</taxon>
        <taxon>Actinomycetes</taxon>
        <taxon>Streptosporangiales</taxon>
        <taxon>Streptosporangiaceae</taxon>
        <taxon>Nonomuraea</taxon>
    </lineage>
</organism>
<dbReference type="InterPro" id="IPR057929">
    <property type="entry name" value="RamC_N"/>
</dbReference>
<dbReference type="CDD" id="cd04791">
    <property type="entry name" value="LanC_SerThrkinase"/>
    <property type="match status" value="1"/>
</dbReference>
<sequence length="764" mass="82802">MHYAPEGQTLPAQGWKIHASAGLDDAERVISTVWDYCVSRKIPFKFLRSRTVVAMLNSKAADRGSSGKLVTIYPKDDVQLKETLEELDGLLTGTPGPYILSDLRYGQGPLYVRYGGFVPRKVLGDDGRLVLAIENDKGDLVPDRRGPGFAVPAWIELPAFLEPHLAARNAVTTQGLPYEIESVLAFSNGGGVYLATDRSDGRQVVLKEARPHAGLDTARRDAVARLRHEKAILEKLQGLDAVPRLKDSFSLGDHEFIVMEFVDGNPLQRQIVQRFPLDDRDLAGYTAWAVETAERVERAVATIHERGVVFGDLHPNNILITRERRVVLIDYEVSSLAADDATATLANPAYAAPRGWRGLDVDRYALASMRLNLFAPQTTIMLPLDRGKVFHLAELILEQFPVPAEFVRQAVRTMAGPPPLSPARLRTAIRSSETLDRTDRLFPGDPAQFQPGGGTSLAYGAAGVLLAMGEATDEQLDWLRRHTDPEVGGFYDGLHGVAYVLDELGHHQAARELAGRCEQVGHLGLDLFGGLAGIGLARMRLGLDAGGIVELAADRLGGPDDVPGISGGDHPRAGLMYGSSGVALLFLHAYERSRDPRLLELAGTAIRQDLRRCVRTDDGSLQVNQGWRTLPYLDEGSIGIALVIARYLRHDSDEEFERALADTMLVTRGRYFVQPGLFTGRAGMIAALRALQGPGDDLDRLVSGLAWHALPFMGGLAFPGNQLLRLSMDLATGTAGILLALSGASLPFLDPSGGVTGSSPCPAK</sequence>
<evidence type="ECO:0000256" key="5">
    <source>
        <dbReference type="ARBA" id="ARBA00022777"/>
    </source>
</evidence>
<dbReference type="PROSITE" id="PS50011">
    <property type="entry name" value="PROTEIN_KINASE_DOM"/>
    <property type="match status" value="1"/>
</dbReference>
<dbReference type="EMBL" id="JACDUR010000003">
    <property type="protein sequence ID" value="MBA2892268.1"/>
    <property type="molecule type" value="Genomic_DNA"/>
</dbReference>
<dbReference type="PANTHER" id="PTHR43289">
    <property type="entry name" value="MITOGEN-ACTIVATED PROTEIN KINASE KINASE KINASE 20-RELATED"/>
    <property type="match status" value="1"/>
</dbReference>
<name>A0A7W0HQS3_9ACTN</name>
<dbReference type="InterPro" id="IPR058053">
    <property type="entry name" value="RamC_C"/>
</dbReference>
<dbReference type="InterPro" id="IPR053524">
    <property type="entry name" value="Aerial_hyphae_peptide-synth"/>
</dbReference>
<keyword evidence="4" id="KW-0547">Nucleotide-binding</keyword>
<dbReference type="InterPro" id="IPR007822">
    <property type="entry name" value="LANC-like"/>
</dbReference>
<evidence type="ECO:0000313" key="9">
    <source>
        <dbReference type="Proteomes" id="UP000530928"/>
    </source>
</evidence>
<evidence type="ECO:0000256" key="3">
    <source>
        <dbReference type="ARBA" id="ARBA00022679"/>
    </source>
</evidence>
<reference evidence="8 9" key="1">
    <citation type="submission" date="2020-07" db="EMBL/GenBank/DDBJ databases">
        <title>Genomic Encyclopedia of Type Strains, Phase IV (KMG-IV): sequencing the most valuable type-strain genomes for metagenomic binning, comparative biology and taxonomic classification.</title>
        <authorList>
            <person name="Goeker M."/>
        </authorList>
    </citation>
    <scope>NUCLEOTIDE SEQUENCE [LARGE SCALE GENOMIC DNA]</scope>
    <source>
        <strain evidence="8 9">DSM 45533</strain>
    </source>
</reference>
<keyword evidence="2" id="KW-0723">Serine/threonine-protein kinase</keyword>
<comment type="caution">
    <text evidence="8">The sequence shown here is derived from an EMBL/GenBank/DDBJ whole genome shotgun (WGS) entry which is preliminary data.</text>
</comment>
<feature type="domain" description="Protein kinase" evidence="7">
    <location>
        <begin position="178"/>
        <end position="435"/>
    </location>
</feature>
<dbReference type="InterPro" id="IPR011009">
    <property type="entry name" value="Kinase-like_dom_sf"/>
</dbReference>
<dbReference type="SMART" id="SM00220">
    <property type="entry name" value="S_TKc"/>
    <property type="match status" value="1"/>
</dbReference>
<evidence type="ECO:0000259" key="7">
    <source>
        <dbReference type="PROSITE" id="PS50011"/>
    </source>
</evidence>
<keyword evidence="5" id="KW-0418">Kinase</keyword>
<dbReference type="NCBIfam" id="NF038151">
    <property type="entry name" value="lanthi_synth_III"/>
    <property type="match status" value="1"/>
</dbReference>
<dbReference type="AlphaFoldDB" id="A0A7W0HQS3"/>
<accession>A0A7W0HQS3</accession>
<protein>
    <recommendedName>
        <fullName evidence="1">non-specific serine/threonine protein kinase</fullName>
        <ecNumber evidence="1">2.7.11.1</ecNumber>
    </recommendedName>
</protein>
<dbReference type="GO" id="GO:0004674">
    <property type="term" value="F:protein serine/threonine kinase activity"/>
    <property type="evidence" value="ECO:0007669"/>
    <property type="project" value="UniProtKB-KW"/>
</dbReference>
<keyword evidence="9" id="KW-1185">Reference proteome</keyword>
<evidence type="ECO:0000256" key="4">
    <source>
        <dbReference type="ARBA" id="ARBA00022741"/>
    </source>
</evidence>
<evidence type="ECO:0000256" key="6">
    <source>
        <dbReference type="ARBA" id="ARBA00022840"/>
    </source>
</evidence>
<dbReference type="InterPro" id="IPR000719">
    <property type="entry name" value="Prot_kinase_dom"/>
</dbReference>
<dbReference type="EC" id="2.7.11.1" evidence="1"/>
<gene>
    <name evidence="8" type="ORF">HNR30_003609</name>
</gene>
<dbReference type="SUPFAM" id="SSF158745">
    <property type="entry name" value="LanC-like"/>
    <property type="match status" value="1"/>
</dbReference>
<dbReference type="Proteomes" id="UP000530928">
    <property type="component" value="Unassembled WGS sequence"/>
</dbReference>
<keyword evidence="3 8" id="KW-0808">Transferase</keyword>
<dbReference type="Gene3D" id="1.10.510.10">
    <property type="entry name" value="Transferase(Phosphotransferase) domain 1"/>
    <property type="match status" value="1"/>
</dbReference>
<dbReference type="SUPFAM" id="SSF56112">
    <property type="entry name" value="Protein kinase-like (PK-like)"/>
    <property type="match status" value="1"/>
</dbReference>
<evidence type="ECO:0000256" key="1">
    <source>
        <dbReference type="ARBA" id="ARBA00012513"/>
    </source>
</evidence>